<feature type="domain" description="SGNH hydrolase-type esterase" evidence="1">
    <location>
        <begin position="61"/>
        <end position="206"/>
    </location>
</feature>
<evidence type="ECO:0000313" key="3">
    <source>
        <dbReference type="Proteomes" id="UP001140076"/>
    </source>
</evidence>
<reference evidence="2" key="1">
    <citation type="submission" date="2021-10" db="EMBL/GenBank/DDBJ databases">
        <title>Streptomonospora sp. nov., isolated from mangrove soil.</title>
        <authorList>
            <person name="Chen X."/>
            <person name="Ge X."/>
            <person name="Liu W."/>
        </authorList>
    </citation>
    <scope>NUCLEOTIDE SEQUENCE</scope>
    <source>
        <strain evidence="2">S1-112</strain>
    </source>
</reference>
<dbReference type="Proteomes" id="UP001140076">
    <property type="component" value="Unassembled WGS sequence"/>
</dbReference>
<dbReference type="Pfam" id="PF13472">
    <property type="entry name" value="Lipase_GDSL_2"/>
    <property type="match status" value="1"/>
</dbReference>
<sequence>MSRSSTTKRIAAAVSALVLAGLVAAGAVGYLTFVRSPVNPSAADCADGRPRSEGPVVVAAGASMTQGTLGRDWVADLRARPEFADHTLVNAGDNGNTSADLRERLDTDVLACEPDAVVLLIGTNDVRDGVPLAEYRANIAAIVQRVEERTSAQVALLSLPPLGEELDSRLNRRLRDYNAALRTIAEETTAAYVPVNEHFTEALRDQSHRPAFAFSFPTAYAAAARHYLLGRTWDEVARANGLELYVDHIHLSDKGGAIVTGLVADWLATAAGPDPR</sequence>
<dbReference type="InterPro" id="IPR051532">
    <property type="entry name" value="Ester_Hydrolysis_Enzymes"/>
</dbReference>
<dbReference type="PANTHER" id="PTHR30383:SF5">
    <property type="entry name" value="SGNH HYDROLASE-TYPE ESTERASE DOMAIN-CONTAINING PROTEIN"/>
    <property type="match status" value="1"/>
</dbReference>
<dbReference type="InterPro" id="IPR036514">
    <property type="entry name" value="SGNH_hydro_sf"/>
</dbReference>
<organism evidence="2 3">
    <name type="scientific">Streptomonospora mangrovi</name>
    <dbReference type="NCBI Taxonomy" id="2883123"/>
    <lineage>
        <taxon>Bacteria</taxon>
        <taxon>Bacillati</taxon>
        <taxon>Actinomycetota</taxon>
        <taxon>Actinomycetes</taxon>
        <taxon>Streptosporangiales</taxon>
        <taxon>Nocardiopsidaceae</taxon>
        <taxon>Streptomonospora</taxon>
    </lineage>
</organism>
<protein>
    <submittedName>
        <fullName evidence="2">GDSL-type esterase/lipase family protein</fullName>
    </submittedName>
</protein>
<evidence type="ECO:0000313" key="2">
    <source>
        <dbReference type="EMBL" id="MDA0564732.1"/>
    </source>
</evidence>
<evidence type="ECO:0000259" key="1">
    <source>
        <dbReference type="Pfam" id="PF13472"/>
    </source>
</evidence>
<gene>
    <name evidence="2" type="ORF">LG943_10385</name>
</gene>
<comment type="caution">
    <text evidence="2">The sequence shown here is derived from an EMBL/GenBank/DDBJ whole genome shotgun (WGS) entry which is preliminary data.</text>
</comment>
<dbReference type="EMBL" id="JAJAQC010000014">
    <property type="protein sequence ID" value="MDA0564732.1"/>
    <property type="molecule type" value="Genomic_DNA"/>
</dbReference>
<dbReference type="InterPro" id="IPR013830">
    <property type="entry name" value="SGNH_hydro"/>
</dbReference>
<proteinExistence type="predicted"/>
<dbReference type="AlphaFoldDB" id="A0A9X3SEA7"/>
<dbReference type="PANTHER" id="PTHR30383">
    <property type="entry name" value="THIOESTERASE 1/PROTEASE 1/LYSOPHOSPHOLIPASE L1"/>
    <property type="match status" value="1"/>
</dbReference>
<keyword evidence="3" id="KW-1185">Reference proteome</keyword>
<accession>A0A9X3SEA7</accession>
<name>A0A9X3SEA7_9ACTN</name>
<dbReference type="RefSeq" id="WP_270072012.1">
    <property type="nucleotide sequence ID" value="NZ_JAJAQC010000014.1"/>
</dbReference>
<dbReference type="GO" id="GO:0004622">
    <property type="term" value="F:phosphatidylcholine lysophospholipase activity"/>
    <property type="evidence" value="ECO:0007669"/>
    <property type="project" value="TreeGrafter"/>
</dbReference>
<dbReference type="SUPFAM" id="SSF52266">
    <property type="entry name" value="SGNH hydrolase"/>
    <property type="match status" value="1"/>
</dbReference>
<dbReference type="Gene3D" id="3.40.50.1110">
    <property type="entry name" value="SGNH hydrolase"/>
    <property type="match status" value="1"/>
</dbReference>